<evidence type="ECO:0000256" key="4">
    <source>
        <dbReference type="ARBA" id="ARBA00022692"/>
    </source>
</evidence>
<feature type="domain" description="ABC transmembrane type-1" evidence="8">
    <location>
        <begin position="55"/>
        <end position="236"/>
    </location>
</feature>
<feature type="transmembrane region" description="Helical" evidence="7">
    <location>
        <begin position="121"/>
        <end position="140"/>
    </location>
</feature>
<evidence type="ECO:0000313" key="9">
    <source>
        <dbReference type="EMBL" id="RAP76340.1"/>
    </source>
</evidence>
<comment type="subcellular location">
    <subcellularLocation>
        <location evidence="1 7">Cell membrane</location>
        <topology evidence="1 7">Multi-pass membrane protein</topology>
    </subcellularLocation>
</comment>
<keyword evidence="6 7" id="KW-0472">Membrane</keyword>
<dbReference type="InterPro" id="IPR035906">
    <property type="entry name" value="MetI-like_sf"/>
</dbReference>
<evidence type="ECO:0000256" key="5">
    <source>
        <dbReference type="ARBA" id="ARBA00022989"/>
    </source>
</evidence>
<dbReference type="GO" id="GO:0055085">
    <property type="term" value="P:transmembrane transport"/>
    <property type="evidence" value="ECO:0007669"/>
    <property type="project" value="InterPro"/>
</dbReference>
<dbReference type="GO" id="GO:0005886">
    <property type="term" value="C:plasma membrane"/>
    <property type="evidence" value="ECO:0007669"/>
    <property type="project" value="UniProtKB-SubCell"/>
</dbReference>
<gene>
    <name evidence="9" type="ORF">DL346_13160</name>
</gene>
<name>A0A328U135_9BACL</name>
<evidence type="ECO:0000313" key="10">
    <source>
        <dbReference type="Proteomes" id="UP000249260"/>
    </source>
</evidence>
<feature type="transmembrane region" description="Helical" evidence="7">
    <location>
        <begin position="90"/>
        <end position="115"/>
    </location>
</feature>
<keyword evidence="3" id="KW-1003">Cell membrane</keyword>
<accession>A0A328U135</accession>
<feature type="transmembrane region" description="Helical" evidence="7">
    <location>
        <begin position="217"/>
        <end position="238"/>
    </location>
</feature>
<dbReference type="RefSeq" id="WP_112882561.1">
    <property type="nucleotide sequence ID" value="NZ_QLUW01000002.1"/>
</dbReference>
<reference evidence="9 10" key="1">
    <citation type="submission" date="2018-06" db="EMBL/GenBank/DDBJ databases">
        <title>Paenibacillus montanisoli sp. nov., isolated from mountain area soil.</title>
        <authorList>
            <person name="Wu M."/>
        </authorList>
    </citation>
    <scope>NUCLEOTIDE SEQUENCE [LARGE SCALE GENOMIC DNA]</scope>
    <source>
        <strain evidence="9 10">RA17</strain>
    </source>
</reference>
<feature type="transmembrane region" description="Helical" evidence="7">
    <location>
        <begin position="55"/>
        <end position="83"/>
    </location>
</feature>
<dbReference type="Pfam" id="PF00528">
    <property type="entry name" value="BPD_transp_1"/>
    <property type="match status" value="1"/>
</dbReference>
<evidence type="ECO:0000256" key="6">
    <source>
        <dbReference type="ARBA" id="ARBA00023136"/>
    </source>
</evidence>
<dbReference type="PANTHER" id="PTHR30151:SF20">
    <property type="entry name" value="ABC TRANSPORTER PERMEASE PROTEIN HI_0355-RELATED"/>
    <property type="match status" value="1"/>
</dbReference>
<evidence type="ECO:0000256" key="1">
    <source>
        <dbReference type="ARBA" id="ARBA00004651"/>
    </source>
</evidence>
<keyword evidence="2 7" id="KW-0813">Transport</keyword>
<dbReference type="EMBL" id="QLUW01000002">
    <property type="protein sequence ID" value="RAP76340.1"/>
    <property type="molecule type" value="Genomic_DNA"/>
</dbReference>
<dbReference type="SUPFAM" id="SSF161098">
    <property type="entry name" value="MetI-like"/>
    <property type="match status" value="1"/>
</dbReference>
<evidence type="ECO:0000259" key="8">
    <source>
        <dbReference type="PROSITE" id="PS50928"/>
    </source>
</evidence>
<protein>
    <submittedName>
        <fullName evidence="9">ABC transporter permease</fullName>
    </submittedName>
</protein>
<sequence length="252" mass="27290">MGNKRILPPVLVLALFLLIWQAAVALFQVDAYLLPSPIAIAKQIYDEHEQLLRHLLATLGMTLLGFGAGALLGFVLAGLLHLIPGAKAGFYPLLVLTQNVPLMALGPLLVLWFGFGTLPRVILITLVTFFPVAVAMLTGLMQSDEKLVNYLRMIGASKRKLFWRLELPSSVPHLFSGLKIAASYSVITAIYAESIGSSKGLGYYILLAQRGFETANVFAAIALIVLLSLVMFGAIALAEHLYNRGKVKGETS</sequence>
<comment type="caution">
    <text evidence="9">The sequence shown here is derived from an EMBL/GenBank/DDBJ whole genome shotgun (WGS) entry which is preliminary data.</text>
</comment>
<dbReference type="CDD" id="cd06261">
    <property type="entry name" value="TM_PBP2"/>
    <property type="match status" value="1"/>
</dbReference>
<dbReference type="Proteomes" id="UP000249260">
    <property type="component" value="Unassembled WGS sequence"/>
</dbReference>
<dbReference type="OrthoDB" id="9804353at2"/>
<dbReference type="PROSITE" id="PS50928">
    <property type="entry name" value="ABC_TM1"/>
    <property type="match status" value="1"/>
</dbReference>
<dbReference type="PANTHER" id="PTHR30151">
    <property type="entry name" value="ALKANE SULFONATE ABC TRANSPORTER-RELATED, MEMBRANE SUBUNIT"/>
    <property type="match status" value="1"/>
</dbReference>
<keyword evidence="4 7" id="KW-0812">Transmembrane</keyword>
<evidence type="ECO:0000256" key="3">
    <source>
        <dbReference type="ARBA" id="ARBA00022475"/>
    </source>
</evidence>
<dbReference type="InterPro" id="IPR000515">
    <property type="entry name" value="MetI-like"/>
</dbReference>
<keyword evidence="5 7" id="KW-1133">Transmembrane helix</keyword>
<dbReference type="AlphaFoldDB" id="A0A328U135"/>
<comment type="similarity">
    <text evidence="7">Belongs to the binding-protein-dependent transport system permease family.</text>
</comment>
<proteinExistence type="inferred from homology"/>
<organism evidence="9 10">
    <name type="scientific">Paenibacillus montanisoli</name>
    <dbReference type="NCBI Taxonomy" id="2081970"/>
    <lineage>
        <taxon>Bacteria</taxon>
        <taxon>Bacillati</taxon>
        <taxon>Bacillota</taxon>
        <taxon>Bacilli</taxon>
        <taxon>Bacillales</taxon>
        <taxon>Paenibacillaceae</taxon>
        <taxon>Paenibacillus</taxon>
    </lineage>
</organism>
<evidence type="ECO:0000256" key="7">
    <source>
        <dbReference type="RuleBase" id="RU363032"/>
    </source>
</evidence>
<keyword evidence="10" id="KW-1185">Reference proteome</keyword>
<evidence type="ECO:0000256" key="2">
    <source>
        <dbReference type="ARBA" id="ARBA00022448"/>
    </source>
</evidence>
<dbReference type="Gene3D" id="1.10.3720.10">
    <property type="entry name" value="MetI-like"/>
    <property type="match status" value="1"/>
</dbReference>